<gene>
    <name evidence="4" type="primary">LOC117569219</name>
</gene>
<accession>A0A6P8WR01</accession>
<dbReference type="RefSeq" id="XP_034106186.1">
    <property type="nucleotide sequence ID" value="XM_034250295.2"/>
</dbReference>
<evidence type="ECO:0000313" key="3">
    <source>
        <dbReference type="Proteomes" id="UP000515160"/>
    </source>
</evidence>
<feature type="compositionally biased region" description="Pro residues" evidence="1">
    <location>
        <begin position="38"/>
        <end position="68"/>
    </location>
</feature>
<protein>
    <submittedName>
        <fullName evidence="4">Uncharacterized protein LOC117569219 isoform X3</fullName>
    </submittedName>
</protein>
<name>A0A6P8WR01_DROAB</name>
<feature type="signal peptide" evidence="2">
    <location>
        <begin position="1"/>
        <end position="19"/>
    </location>
</feature>
<sequence length="68" mass="7282">MKWIKYIFLFALLCAVALADLDAPQNDDADDVTATGRSPPPRPPSPLGPRNPPPPRPNGPPAPNGWGR</sequence>
<feature type="chain" id="PRO_5028260367" evidence="2">
    <location>
        <begin position="20"/>
        <end position="68"/>
    </location>
</feature>
<organism evidence="3 4">
    <name type="scientific">Drosophila albomicans</name>
    <name type="common">Fruit fly</name>
    <dbReference type="NCBI Taxonomy" id="7291"/>
    <lineage>
        <taxon>Eukaryota</taxon>
        <taxon>Metazoa</taxon>
        <taxon>Ecdysozoa</taxon>
        <taxon>Arthropoda</taxon>
        <taxon>Hexapoda</taxon>
        <taxon>Insecta</taxon>
        <taxon>Pterygota</taxon>
        <taxon>Neoptera</taxon>
        <taxon>Endopterygota</taxon>
        <taxon>Diptera</taxon>
        <taxon>Brachycera</taxon>
        <taxon>Muscomorpha</taxon>
        <taxon>Ephydroidea</taxon>
        <taxon>Drosophilidae</taxon>
        <taxon>Drosophila</taxon>
    </lineage>
</organism>
<dbReference type="GeneID" id="117569219"/>
<dbReference type="AlphaFoldDB" id="A0A6P8WR01"/>
<evidence type="ECO:0000256" key="2">
    <source>
        <dbReference type="SAM" id="SignalP"/>
    </source>
</evidence>
<evidence type="ECO:0000313" key="4">
    <source>
        <dbReference type="RefSeq" id="XP_034106186.1"/>
    </source>
</evidence>
<feature type="region of interest" description="Disordered" evidence="1">
    <location>
        <begin position="24"/>
        <end position="68"/>
    </location>
</feature>
<keyword evidence="3" id="KW-1185">Reference proteome</keyword>
<keyword evidence="2" id="KW-0732">Signal</keyword>
<evidence type="ECO:0000256" key="1">
    <source>
        <dbReference type="SAM" id="MobiDB-lite"/>
    </source>
</evidence>
<dbReference type="Proteomes" id="UP000515160">
    <property type="component" value="Chromosome 3"/>
</dbReference>
<reference evidence="4" key="1">
    <citation type="submission" date="2025-08" db="UniProtKB">
        <authorList>
            <consortium name="RefSeq"/>
        </authorList>
    </citation>
    <scope>IDENTIFICATION</scope>
    <source>
        <strain evidence="4">15112-1751.03</strain>
        <tissue evidence="4">Whole Adult</tissue>
    </source>
</reference>
<proteinExistence type="predicted"/>